<dbReference type="AlphaFoldDB" id="A0AA40AKJ7"/>
<dbReference type="Gene3D" id="1.10.630.10">
    <property type="entry name" value="Cytochrome P450"/>
    <property type="match status" value="1"/>
</dbReference>
<dbReference type="GO" id="GO:0005506">
    <property type="term" value="F:iron ion binding"/>
    <property type="evidence" value="ECO:0007669"/>
    <property type="project" value="InterPro"/>
</dbReference>
<sequence length="145" mass="15262">MDHLLPLLPAAGAPGGAGQHLLNRLPYTVAAIKEALCMFPPALVMRGGLPGVSLVDAHGNCHSTAGTNIWHGPCNCLGQTLALLDVKITLVLAAREFDVRHAYDEWDALHPAAGVEHVNGERAYQTMAGGGHPVDGYPCRVSVRA</sequence>
<dbReference type="RefSeq" id="XP_060296331.1">
    <property type="nucleotide sequence ID" value="XM_060447941.1"/>
</dbReference>
<dbReference type="InterPro" id="IPR036396">
    <property type="entry name" value="Cyt_P450_sf"/>
</dbReference>
<protein>
    <submittedName>
        <fullName evidence="1">Uncharacterized protein</fullName>
    </submittedName>
</protein>
<dbReference type="GeneID" id="85331211"/>
<accession>A0AA40AKJ7</accession>
<dbReference type="GO" id="GO:0020037">
    <property type="term" value="F:heme binding"/>
    <property type="evidence" value="ECO:0007669"/>
    <property type="project" value="InterPro"/>
</dbReference>
<comment type="caution">
    <text evidence="1">The sequence shown here is derived from an EMBL/GenBank/DDBJ whole genome shotgun (WGS) entry which is preliminary data.</text>
</comment>
<proteinExistence type="predicted"/>
<dbReference type="EMBL" id="JAUIRO010000004">
    <property type="protein sequence ID" value="KAK0717538.1"/>
    <property type="molecule type" value="Genomic_DNA"/>
</dbReference>
<gene>
    <name evidence="1" type="ORF">B0T26DRAFT_871986</name>
</gene>
<evidence type="ECO:0000313" key="2">
    <source>
        <dbReference type="Proteomes" id="UP001172101"/>
    </source>
</evidence>
<dbReference type="SUPFAM" id="SSF48264">
    <property type="entry name" value="Cytochrome P450"/>
    <property type="match status" value="1"/>
</dbReference>
<name>A0AA40AKJ7_9PEZI</name>
<keyword evidence="2" id="KW-1185">Reference proteome</keyword>
<evidence type="ECO:0000313" key="1">
    <source>
        <dbReference type="EMBL" id="KAK0717538.1"/>
    </source>
</evidence>
<reference evidence="1" key="1">
    <citation type="submission" date="2023-06" db="EMBL/GenBank/DDBJ databases">
        <title>Genome-scale phylogeny and comparative genomics of the fungal order Sordariales.</title>
        <authorList>
            <consortium name="Lawrence Berkeley National Laboratory"/>
            <person name="Hensen N."/>
            <person name="Bonometti L."/>
            <person name="Westerberg I."/>
            <person name="Brannstrom I.O."/>
            <person name="Guillou S."/>
            <person name="Cros-Aarteil S."/>
            <person name="Calhoun S."/>
            <person name="Haridas S."/>
            <person name="Kuo A."/>
            <person name="Mondo S."/>
            <person name="Pangilinan J."/>
            <person name="Riley R."/>
            <person name="LaButti K."/>
            <person name="Andreopoulos B."/>
            <person name="Lipzen A."/>
            <person name="Chen C."/>
            <person name="Yanf M."/>
            <person name="Daum C."/>
            <person name="Ng V."/>
            <person name="Clum A."/>
            <person name="Steindorff A."/>
            <person name="Ohm R."/>
            <person name="Martin F."/>
            <person name="Silar P."/>
            <person name="Natvig D."/>
            <person name="Lalanne C."/>
            <person name="Gautier V."/>
            <person name="Ament-velasquez S.L."/>
            <person name="Kruys A."/>
            <person name="Hutchinson M.I."/>
            <person name="Powell A.J."/>
            <person name="Barry K."/>
            <person name="Miller A.N."/>
            <person name="Grigoriev I.V."/>
            <person name="Debuchy R."/>
            <person name="Gladieux P."/>
            <person name="Thoren M.H."/>
            <person name="Johannesson H."/>
        </authorList>
    </citation>
    <scope>NUCLEOTIDE SEQUENCE</scope>
    <source>
        <strain evidence="1">SMH2392-1A</strain>
    </source>
</reference>
<dbReference type="GO" id="GO:0004497">
    <property type="term" value="F:monooxygenase activity"/>
    <property type="evidence" value="ECO:0007669"/>
    <property type="project" value="InterPro"/>
</dbReference>
<organism evidence="1 2">
    <name type="scientific">Lasiosphaeria miniovina</name>
    <dbReference type="NCBI Taxonomy" id="1954250"/>
    <lineage>
        <taxon>Eukaryota</taxon>
        <taxon>Fungi</taxon>
        <taxon>Dikarya</taxon>
        <taxon>Ascomycota</taxon>
        <taxon>Pezizomycotina</taxon>
        <taxon>Sordariomycetes</taxon>
        <taxon>Sordariomycetidae</taxon>
        <taxon>Sordariales</taxon>
        <taxon>Lasiosphaeriaceae</taxon>
        <taxon>Lasiosphaeria</taxon>
    </lineage>
</organism>
<dbReference type="Proteomes" id="UP001172101">
    <property type="component" value="Unassembled WGS sequence"/>
</dbReference>
<dbReference type="GO" id="GO:0016705">
    <property type="term" value="F:oxidoreductase activity, acting on paired donors, with incorporation or reduction of molecular oxygen"/>
    <property type="evidence" value="ECO:0007669"/>
    <property type="project" value="InterPro"/>
</dbReference>